<reference evidence="2 3" key="1">
    <citation type="journal article" date="2024" name="Commun. Biol.">
        <title>Comparative genomic analysis of thermophilic fungi reveals convergent evolutionary adaptations and gene losses.</title>
        <authorList>
            <person name="Steindorff A.S."/>
            <person name="Aguilar-Pontes M.V."/>
            <person name="Robinson A.J."/>
            <person name="Andreopoulos B."/>
            <person name="LaButti K."/>
            <person name="Kuo A."/>
            <person name="Mondo S."/>
            <person name="Riley R."/>
            <person name="Otillar R."/>
            <person name="Haridas S."/>
            <person name="Lipzen A."/>
            <person name="Grimwood J."/>
            <person name="Schmutz J."/>
            <person name="Clum A."/>
            <person name="Reid I.D."/>
            <person name="Moisan M.C."/>
            <person name="Butler G."/>
            <person name="Nguyen T.T.M."/>
            <person name="Dewar K."/>
            <person name="Conant G."/>
            <person name="Drula E."/>
            <person name="Henrissat B."/>
            <person name="Hansel C."/>
            <person name="Singer S."/>
            <person name="Hutchinson M.I."/>
            <person name="de Vries R.P."/>
            <person name="Natvig D.O."/>
            <person name="Powell A.J."/>
            <person name="Tsang A."/>
            <person name="Grigoriev I.V."/>
        </authorList>
    </citation>
    <scope>NUCLEOTIDE SEQUENCE [LARGE SCALE GENOMIC DNA]</scope>
    <source>
        <strain evidence="2 3">ATCC 24622</strain>
    </source>
</reference>
<proteinExistence type="predicted"/>
<dbReference type="Proteomes" id="UP001586593">
    <property type="component" value="Unassembled WGS sequence"/>
</dbReference>
<gene>
    <name evidence="2" type="ORF">VTK73DRAFT_2291</name>
</gene>
<accession>A0ABR3VSC9</accession>
<dbReference type="InterPro" id="IPR011330">
    <property type="entry name" value="Glyco_hydro/deAcase_b/a-brl"/>
</dbReference>
<keyword evidence="3" id="KW-1185">Reference proteome</keyword>
<comment type="caution">
    <text evidence="2">The sequence shown here is derived from an EMBL/GenBank/DDBJ whole genome shotgun (WGS) entry which is preliminary data.</text>
</comment>
<dbReference type="Gene3D" id="3.20.20.370">
    <property type="entry name" value="Glycoside hydrolase/deacetylase"/>
    <property type="match status" value="1"/>
</dbReference>
<evidence type="ECO:0000259" key="1">
    <source>
        <dbReference type="Pfam" id="PF01522"/>
    </source>
</evidence>
<sequence>MAMLSLRQSVLPASSSDDGLVLAQRQRQAQALCGLSWGSGKCTSVLGAASRSGTPSSLSSRPTIAVHDKLQGLPGLVQQLSVVAQLGWWNVEADCLGDTQHIVFRDGSHGDESSQYSWRWDGRTNTSCTMVHVEESLQFPRDFEGFGEEGFDPQWPNGARIAVSFVLNYEEGGERSVLDGDPFSEPYLWEKGASGGYKEGRYVNAEQDFEYGSRAASWRILRLFAEFGWSFTTYAVAYALQRNPTFAKALVRDGHEIACHGVRWLDIWDLSLEEDVAYIEKNVRMLHEITGEMPVGAYFGRGTPNTRALFPEGWRRAGGELLWSSECYNDDVPYWLDLPWEASLPAEQRKGMLMIPYNYDCNDGKFHMSPGFGSSVAETYEQYLKNTFDCLYREGGKMMNIPLHTRIIGKPGRSEALRKFMRYIADKPGVWVTTRRDIAKHMRAKFPYKPDGAWRQGSSS</sequence>
<organism evidence="2 3">
    <name type="scientific">Phialemonium thermophilum</name>
    <dbReference type="NCBI Taxonomy" id="223376"/>
    <lineage>
        <taxon>Eukaryota</taxon>
        <taxon>Fungi</taxon>
        <taxon>Dikarya</taxon>
        <taxon>Ascomycota</taxon>
        <taxon>Pezizomycotina</taxon>
        <taxon>Sordariomycetes</taxon>
        <taxon>Sordariomycetidae</taxon>
        <taxon>Cephalothecales</taxon>
        <taxon>Cephalothecaceae</taxon>
        <taxon>Phialemonium</taxon>
    </lineage>
</organism>
<dbReference type="PANTHER" id="PTHR43123:SF3">
    <property type="entry name" value="NODB HOMOLOGY DOMAIN-CONTAINING PROTEIN"/>
    <property type="match status" value="1"/>
</dbReference>
<evidence type="ECO:0000313" key="2">
    <source>
        <dbReference type="EMBL" id="KAL1844569.1"/>
    </source>
</evidence>
<dbReference type="Pfam" id="PF01522">
    <property type="entry name" value="Polysacc_deac_1"/>
    <property type="match status" value="1"/>
</dbReference>
<dbReference type="EMBL" id="JAZHXJ010001619">
    <property type="protein sequence ID" value="KAL1844569.1"/>
    <property type="molecule type" value="Genomic_DNA"/>
</dbReference>
<feature type="domain" description="NodB homology" evidence="1">
    <location>
        <begin position="209"/>
        <end position="307"/>
    </location>
</feature>
<protein>
    <recommendedName>
        <fullName evidence="1">NodB homology domain-containing protein</fullName>
    </recommendedName>
</protein>
<dbReference type="SUPFAM" id="SSF88713">
    <property type="entry name" value="Glycoside hydrolase/deacetylase"/>
    <property type="match status" value="1"/>
</dbReference>
<evidence type="ECO:0000313" key="3">
    <source>
        <dbReference type="Proteomes" id="UP001586593"/>
    </source>
</evidence>
<name>A0ABR3VSC9_9PEZI</name>
<dbReference type="PANTHER" id="PTHR43123">
    <property type="entry name" value="POLYSACCHARIDE DEACETYLASE-RELATED"/>
    <property type="match status" value="1"/>
</dbReference>
<dbReference type="InterPro" id="IPR002509">
    <property type="entry name" value="NODB_dom"/>
</dbReference>